<dbReference type="InterPro" id="IPR033767">
    <property type="entry name" value="Tail_Gp11"/>
</dbReference>
<name>E3SN74_9CAUD</name>
<dbReference type="KEGG" id="vg:11538121"/>
<dbReference type="Proteomes" id="UP000006531">
    <property type="component" value="Segment"/>
</dbReference>
<proteinExistence type="predicted"/>
<dbReference type="GeneID" id="11538121"/>
<protein>
    <submittedName>
        <fullName evidence="1">Tail tube protein A</fullName>
    </submittedName>
</protein>
<keyword evidence="2" id="KW-1185">Reference proteome</keyword>
<gene>
    <name evidence="1" type="ORF">CYIG_00002</name>
</gene>
<accession>E3SN74</accession>
<dbReference type="Pfam" id="PF17212">
    <property type="entry name" value="Tube"/>
    <property type="match status" value="1"/>
</dbReference>
<dbReference type="RefSeq" id="YP_005087450.1">
    <property type="nucleotide sequence ID" value="NC_016658.1"/>
</dbReference>
<reference evidence="1 2" key="1">
    <citation type="submission" date="2009-10" db="EMBL/GenBank/DDBJ databases">
        <title>The Genome Sequence of Cyanophage NATL1A-7.</title>
        <authorList>
            <consortium name="The Broad Institute Genome Sequencing Platform"/>
            <person name="Henn M.R."/>
            <person name="Sullivan M.S."/>
            <person name="Osburne M.S."/>
            <person name="Levin J."/>
            <person name="Malboeuf C."/>
            <person name="Casali M."/>
            <person name="Russ C."/>
            <person name="Lennon N."/>
            <person name="Erlich R."/>
            <person name="Young S.K."/>
            <person name="Koehrsen M."/>
            <person name="Yandava C."/>
            <person name="Zeng Q."/>
            <person name="Alvarado L."/>
            <person name="Anderson S."/>
            <person name="Berlin A."/>
            <person name="Borenstein D."/>
            <person name="Chen Z."/>
            <person name="Engels R."/>
            <person name="Freedman E."/>
            <person name="Gellesch M."/>
            <person name="Goldberg J."/>
            <person name="Green L."/>
            <person name="Griggs A."/>
            <person name="Gujja S."/>
            <person name="Heiman D."/>
            <person name="Hepburn T."/>
            <person name="Howarth C."/>
            <person name="Jen D."/>
            <person name="Larson L."/>
            <person name="Lewis B."/>
            <person name="Mehta T."/>
            <person name="Park D."/>
            <person name="Pearson M."/>
            <person name="Roberts A."/>
            <person name="Ryan E."/>
            <person name="Saif S."/>
            <person name="Shea T."/>
            <person name="Shenoy N."/>
            <person name="Sisk P."/>
            <person name="Stolte C."/>
            <person name="Sykes S."/>
            <person name="Walk T."/>
            <person name="White J."/>
            <person name="Yu Q."/>
            <person name="Coleman M.L."/>
            <person name="Huang K.H."/>
            <person name="Weigele P.R."/>
            <person name="DeFrancesco A.S."/>
            <person name="Kern S.E."/>
            <person name="Thompson L.R."/>
            <person name="Fu R."/>
            <person name="Hombeck B."/>
            <person name="Chisholm S.W."/>
            <person name="Haas B."/>
            <person name="Nusbaum C."/>
            <person name="Galagan J."/>
            <person name="Birren B."/>
        </authorList>
    </citation>
    <scope>NUCLEOTIDE SEQUENCE [LARGE SCALE GENOMIC DNA]</scope>
    <source>
        <strain evidence="1">NATL1A-7</strain>
    </source>
</reference>
<organism evidence="1 2">
    <name type="scientific">Cyanophage NATL1A-7</name>
    <dbReference type="NCBI Taxonomy" id="445693"/>
    <lineage>
        <taxon>Viruses</taxon>
        <taxon>Duplodnaviria</taxon>
        <taxon>Heunggongvirae</taxon>
        <taxon>Uroviricota</taxon>
        <taxon>Caudoviricetes</taxon>
        <taxon>Autographivirales</taxon>
        <taxon>Sechaudvirinae</taxon>
        <taxon>Cheungvirus</taxon>
        <taxon>Cheungvirus NATL1A7</taxon>
    </lineage>
</organism>
<dbReference type="EMBL" id="GU071102">
    <property type="protein sequence ID" value="ADP00078.1"/>
    <property type="molecule type" value="Genomic_DNA"/>
</dbReference>
<sequence>MNAILGSIGQAPISGIDFNNPEISFIYNILKEVNQDVQNEGWTFNLEYHIKENVNASDNKIIIESDVIRIDNTDEWDRTRDFVRRKDSDGIWKLYDRVNHTFEYPDDDYFYVNKVRLLNFEDIPTCFQRYIIYKASGRAAVQLVSNAQLQQMLSTYELQSRAACMEYECNQGDHSFFGWPDESAYQPYKPYQMLRR</sequence>
<dbReference type="OrthoDB" id="9247at10239"/>
<evidence type="ECO:0000313" key="2">
    <source>
        <dbReference type="Proteomes" id="UP000006531"/>
    </source>
</evidence>
<evidence type="ECO:0000313" key="1">
    <source>
        <dbReference type="EMBL" id="ADP00078.1"/>
    </source>
</evidence>